<feature type="transmembrane region" description="Helical" evidence="1">
    <location>
        <begin position="191"/>
        <end position="209"/>
    </location>
</feature>
<evidence type="ECO:0000313" key="2">
    <source>
        <dbReference type="EMBL" id="HCY81074.1"/>
    </source>
</evidence>
<gene>
    <name evidence="2" type="ORF">DHV22_05405</name>
</gene>
<dbReference type="AlphaFoldDB" id="A0A3D6BQC8"/>
<keyword evidence="1" id="KW-1133">Transmembrane helix</keyword>
<reference evidence="2 3" key="1">
    <citation type="journal article" date="2018" name="Nat. Biotechnol.">
        <title>A standardized bacterial taxonomy based on genome phylogeny substantially revises the tree of life.</title>
        <authorList>
            <person name="Parks D.H."/>
            <person name="Chuvochina M."/>
            <person name="Waite D.W."/>
            <person name="Rinke C."/>
            <person name="Skarshewski A."/>
            <person name="Chaumeil P.A."/>
            <person name="Hugenholtz P."/>
        </authorList>
    </citation>
    <scope>NUCLEOTIDE SEQUENCE [LARGE SCALE GENOMIC DNA]</scope>
    <source>
        <strain evidence="2">UBA10227</strain>
    </source>
</reference>
<evidence type="ECO:0000313" key="3">
    <source>
        <dbReference type="Proteomes" id="UP000263268"/>
    </source>
</evidence>
<name>A0A3D6BQC8_9FLAO</name>
<feature type="transmembrane region" description="Helical" evidence="1">
    <location>
        <begin position="15"/>
        <end position="31"/>
    </location>
</feature>
<feature type="non-terminal residue" evidence="2">
    <location>
        <position position="1"/>
    </location>
</feature>
<dbReference type="EMBL" id="DPRK01000091">
    <property type="protein sequence ID" value="HCY81074.1"/>
    <property type="molecule type" value="Genomic_DNA"/>
</dbReference>
<accession>A0A3D6BQC8</accession>
<dbReference type="Proteomes" id="UP000263268">
    <property type="component" value="Unassembled WGS sequence"/>
</dbReference>
<proteinExistence type="predicted"/>
<feature type="transmembrane region" description="Helical" evidence="1">
    <location>
        <begin position="163"/>
        <end position="185"/>
    </location>
</feature>
<feature type="transmembrane region" description="Helical" evidence="1">
    <location>
        <begin position="64"/>
        <end position="85"/>
    </location>
</feature>
<feature type="transmembrane region" description="Helical" evidence="1">
    <location>
        <begin position="38"/>
        <end position="58"/>
    </location>
</feature>
<feature type="transmembrane region" description="Helical" evidence="1">
    <location>
        <begin position="138"/>
        <end position="156"/>
    </location>
</feature>
<organism evidence="2 3">
    <name type="scientific">Xanthomarina gelatinilytica</name>
    <dbReference type="NCBI Taxonomy" id="1137281"/>
    <lineage>
        <taxon>Bacteria</taxon>
        <taxon>Pseudomonadati</taxon>
        <taxon>Bacteroidota</taxon>
        <taxon>Flavobacteriia</taxon>
        <taxon>Flavobacteriales</taxon>
        <taxon>Flavobacteriaceae</taxon>
        <taxon>Xanthomarina</taxon>
    </lineage>
</organism>
<keyword evidence="1" id="KW-0812">Transmembrane</keyword>
<feature type="transmembrane region" description="Helical" evidence="1">
    <location>
        <begin position="97"/>
        <end position="118"/>
    </location>
</feature>
<evidence type="ECO:0000256" key="1">
    <source>
        <dbReference type="SAM" id="Phobius"/>
    </source>
</evidence>
<sequence>SYFVLLEFFDFSKDFLIEMFIAPIVTVFYLFKVKNKPTFLSLFLITYSISDIINFFDQESYNEHMYFLCNGLYMLSYVFLFLELNKTVNMKEILKKFPIHFAVLTLLNIYIVFVMATIINPITFETDHIEFVRIFEHVYNIILLGLLSMSFFNYLLNENNKALLLFSGCLALTFFEFLLIGYYYLSEEMSIIRIVSILLELCAFLMFYFSATITFKSHAANNYEEY</sequence>
<keyword evidence="1" id="KW-0472">Membrane</keyword>
<comment type="caution">
    <text evidence="2">The sequence shown here is derived from an EMBL/GenBank/DDBJ whole genome shotgun (WGS) entry which is preliminary data.</text>
</comment>
<protein>
    <submittedName>
        <fullName evidence="2">Uncharacterized protein</fullName>
    </submittedName>
</protein>